<dbReference type="SUPFAM" id="SSF116726">
    <property type="entry name" value="TrkA C-terminal domain-like"/>
    <property type="match status" value="1"/>
</dbReference>
<dbReference type="Proteomes" id="UP001197958">
    <property type="component" value="Unassembled WGS sequence"/>
</dbReference>
<reference evidence="2" key="4">
    <citation type="journal article" date="2021" name="PeerJ">
        <title>Extensive microbial diversity within the chicken gut microbiome revealed by metagenomics and culture.</title>
        <authorList>
            <person name="Gilroy R."/>
            <person name="Ravi A."/>
            <person name="Getino M."/>
            <person name="Pursley I."/>
            <person name="Horton D.L."/>
            <person name="Alikhan N.F."/>
            <person name="Baker D."/>
            <person name="Gharbi K."/>
            <person name="Hall N."/>
            <person name="Watson M."/>
            <person name="Adriaenssens E.M."/>
            <person name="Foster-Nyarko E."/>
            <person name="Jarju S."/>
            <person name="Secka A."/>
            <person name="Antonio M."/>
            <person name="Oren A."/>
            <person name="Chaudhuri R.R."/>
            <person name="La Ragione R."/>
            <person name="Hildebrand F."/>
            <person name="Pallen M.J."/>
        </authorList>
    </citation>
    <scope>NUCLEOTIDE SEQUENCE</scope>
    <source>
        <strain evidence="2">CHK154-13316</strain>
    </source>
</reference>
<evidence type="ECO:0000313" key="8">
    <source>
        <dbReference type="Proteomes" id="UP000183040"/>
    </source>
</evidence>
<evidence type="ECO:0000313" key="11">
    <source>
        <dbReference type="Proteomes" id="UP000747074"/>
    </source>
</evidence>
<dbReference type="EMBL" id="DYVL01000150">
    <property type="protein sequence ID" value="HJG12774.1"/>
    <property type="molecule type" value="Genomic_DNA"/>
</dbReference>
<dbReference type="Gene3D" id="3.30.70.1450">
    <property type="entry name" value="Regulator of K+ conductance, C-terminal domain"/>
    <property type="match status" value="1"/>
</dbReference>
<dbReference type="EMBL" id="WDEH01000069">
    <property type="protein sequence ID" value="KAB6130605.1"/>
    <property type="molecule type" value="Genomic_DNA"/>
</dbReference>
<dbReference type="InterPro" id="IPR003148">
    <property type="entry name" value="RCK_N"/>
</dbReference>
<evidence type="ECO:0000313" key="6">
    <source>
        <dbReference type="EMBL" id="RHK97705.1"/>
    </source>
</evidence>
<evidence type="ECO:0000313" key="9">
    <source>
        <dbReference type="Proteomes" id="UP000284417"/>
    </source>
</evidence>
<accession>A0A174HPV7</accession>
<evidence type="ECO:0000259" key="1">
    <source>
        <dbReference type="PROSITE" id="PS51201"/>
    </source>
</evidence>
<reference evidence="4" key="6">
    <citation type="submission" date="2023-08" db="EMBL/GenBank/DDBJ databases">
        <title>Mucin Metabolism Genes Underlie the Key Renovations of Bacteroides xylanisolvens Genomes in Captive Great Apes.</title>
        <authorList>
            <person name="Nishida A.H."/>
        </authorList>
    </citation>
    <scope>NUCLEOTIDE SEQUENCE</scope>
    <source>
        <strain evidence="5">P13.H9</strain>
        <strain evidence="4">P19.10B</strain>
    </source>
</reference>
<reference evidence="7 8" key="1">
    <citation type="submission" date="2016-10" db="EMBL/GenBank/DDBJ databases">
        <authorList>
            <person name="de Groot N.N."/>
        </authorList>
    </citation>
    <scope>NUCLEOTIDE SEQUENCE [LARGE SCALE GENOMIC DNA]</scope>
    <source>
        <strain evidence="7 8">NLAE-zl-G339</strain>
    </source>
</reference>
<dbReference type="PANTHER" id="PTHR43833:SF7">
    <property type="entry name" value="KTR SYSTEM POTASSIUM UPTAKE PROTEIN C"/>
    <property type="match status" value="1"/>
</dbReference>
<protein>
    <submittedName>
        <fullName evidence="7">Trk system potassium uptake protein TrkA</fullName>
    </submittedName>
    <submittedName>
        <fullName evidence="2">TrkA family potassium uptake protein</fullName>
    </submittedName>
</protein>
<dbReference type="EMBL" id="QROC01000010">
    <property type="protein sequence ID" value="RHK97705.1"/>
    <property type="molecule type" value="Genomic_DNA"/>
</dbReference>
<dbReference type="GO" id="GO:0006813">
    <property type="term" value="P:potassium ion transport"/>
    <property type="evidence" value="ECO:0007669"/>
    <property type="project" value="InterPro"/>
</dbReference>
<dbReference type="Proteomes" id="UP001198461">
    <property type="component" value="Unassembled WGS sequence"/>
</dbReference>
<reference evidence="6 9" key="2">
    <citation type="submission" date="2018-08" db="EMBL/GenBank/DDBJ databases">
        <title>A genome reference for cultivated species of the human gut microbiota.</title>
        <authorList>
            <person name="Zou Y."/>
            <person name="Xue W."/>
            <person name="Luo G."/>
        </authorList>
    </citation>
    <scope>NUCLEOTIDE SEQUENCE [LARGE SCALE GENOMIC DNA]</scope>
    <source>
        <strain evidence="6 9">AF39-6AC</strain>
    </source>
</reference>
<dbReference type="Proteomes" id="UP000183040">
    <property type="component" value="Unassembled WGS sequence"/>
</dbReference>
<evidence type="ECO:0000313" key="10">
    <source>
        <dbReference type="Proteomes" id="UP000487596"/>
    </source>
</evidence>
<proteinExistence type="predicted"/>
<feature type="domain" description="RCK N-terminal" evidence="1">
    <location>
        <begin position="1"/>
        <end position="116"/>
    </location>
</feature>
<dbReference type="SUPFAM" id="SSF51735">
    <property type="entry name" value="NAD(P)-binding Rossmann-fold domains"/>
    <property type="match status" value="1"/>
</dbReference>
<gene>
    <name evidence="6" type="ORF">DW042_09835</name>
    <name evidence="3" type="ORF">GA424_24455</name>
    <name evidence="2" type="ORF">K8V07_12720</name>
    <name evidence="5" type="ORF">LD004_13560</name>
    <name evidence="4" type="ORF">LDZ35_10040</name>
    <name evidence="7" type="ORF">SAMN04487924_1205</name>
</gene>
<dbReference type="InterPro" id="IPR036721">
    <property type="entry name" value="RCK_C_sf"/>
</dbReference>
<dbReference type="Proteomes" id="UP000487596">
    <property type="component" value="Unassembled WGS sequence"/>
</dbReference>
<dbReference type="EMBL" id="FNRP01000020">
    <property type="protein sequence ID" value="SEA96127.1"/>
    <property type="molecule type" value="Genomic_DNA"/>
</dbReference>
<evidence type="ECO:0000313" key="5">
    <source>
        <dbReference type="EMBL" id="MCA4704634.1"/>
    </source>
</evidence>
<dbReference type="RefSeq" id="WP_008643051.1">
    <property type="nucleotide sequence ID" value="NZ_AP031409.1"/>
</dbReference>
<dbReference type="PROSITE" id="PS51201">
    <property type="entry name" value="RCK_N"/>
    <property type="match status" value="1"/>
</dbReference>
<dbReference type="InterPro" id="IPR050721">
    <property type="entry name" value="Trk_Ktr_HKT_K-transport"/>
</dbReference>
<evidence type="ECO:0000313" key="7">
    <source>
        <dbReference type="EMBL" id="SEA96127.1"/>
    </source>
</evidence>
<dbReference type="AlphaFoldDB" id="A0A174HPV7"/>
<reference evidence="3 10" key="3">
    <citation type="journal article" date="2019" name="Nat. Med.">
        <title>A library of human gut bacterial isolates paired with longitudinal multiomics data enables mechanistic microbiome research.</title>
        <authorList>
            <person name="Poyet M."/>
            <person name="Groussin M."/>
            <person name="Gibbons S.M."/>
            <person name="Avila-Pacheco J."/>
            <person name="Jiang X."/>
            <person name="Kearney S.M."/>
            <person name="Perrotta A.R."/>
            <person name="Berdy B."/>
            <person name="Zhao S."/>
            <person name="Lieberman T.D."/>
            <person name="Swanson P.K."/>
            <person name="Smith M."/>
            <person name="Roesemann S."/>
            <person name="Alexander J.E."/>
            <person name="Rich S.A."/>
            <person name="Livny J."/>
            <person name="Vlamakis H."/>
            <person name="Clish C."/>
            <person name="Bullock K."/>
            <person name="Deik A."/>
            <person name="Scott J."/>
            <person name="Pierce K.A."/>
            <person name="Xavier R.J."/>
            <person name="Alm E.J."/>
        </authorList>
    </citation>
    <scope>NUCLEOTIDE SEQUENCE [LARGE SCALE GENOMIC DNA]</scope>
    <source>
        <strain evidence="3 10">BIOML-A62</strain>
    </source>
</reference>
<evidence type="ECO:0000313" key="3">
    <source>
        <dbReference type="EMBL" id="KAB6130605.1"/>
    </source>
</evidence>
<sequence length="228" mass="25518">MKYIIIGLGNYGHVLAEELSALGHEIIGADISESRVDSIKDKVATAFVIDATDEQSLSVLPLNSVDIVIVAIGENFGASIRVVALLKQKKVPRIFARAIDAVHKAVLEAFDLERILTPEEDAARSLVQLLDFGTNMEGFRIDQDYYVVKFTVPEKFVGYFVNELNLDEEFHLKMIGLKRANKVTNCLGISLTELHVKNELPGNEKVEEGDELVCYGRYRDFQAFWKAI</sequence>
<organism evidence="2 11">
    <name type="scientific">Bacteroides xylanisolvens</name>
    <dbReference type="NCBI Taxonomy" id="371601"/>
    <lineage>
        <taxon>Bacteria</taxon>
        <taxon>Pseudomonadati</taxon>
        <taxon>Bacteroidota</taxon>
        <taxon>Bacteroidia</taxon>
        <taxon>Bacteroidales</taxon>
        <taxon>Bacteroidaceae</taxon>
        <taxon>Bacteroides</taxon>
    </lineage>
</organism>
<dbReference type="InterPro" id="IPR036291">
    <property type="entry name" value="NAD(P)-bd_dom_sf"/>
</dbReference>
<dbReference type="Proteomes" id="UP000284417">
    <property type="component" value="Unassembled WGS sequence"/>
</dbReference>
<name>A0A174HPV7_9BACE</name>
<dbReference type="EMBL" id="JAIWWW010000024">
    <property type="protein sequence ID" value="MCA4523550.1"/>
    <property type="molecule type" value="Genomic_DNA"/>
</dbReference>
<dbReference type="Gene3D" id="3.40.50.720">
    <property type="entry name" value="NAD(P)-binding Rossmann-like Domain"/>
    <property type="match status" value="1"/>
</dbReference>
<dbReference type="PANTHER" id="PTHR43833">
    <property type="entry name" value="POTASSIUM CHANNEL PROTEIN 2-RELATED-RELATED"/>
    <property type="match status" value="1"/>
</dbReference>
<dbReference type="EMBL" id="JAIWYE010000025">
    <property type="protein sequence ID" value="MCA4704634.1"/>
    <property type="molecule type" value="Genomic_DNA"/>
</dbReference>
<evidence type="ECO:0000313" key="4">
    <source>
        <dbReference type="EMBL" id="MCA4523550.1"/>
    </source>
</evidence>
<reference evidence="2" key="5">
    <citation type="submission" date="2021-09" db="EMBL/GenBank/DDBJ databases">
        <authorList>
            <person name="Gilroy R."/>
        </authorList>
    </citation>
    <scope>NUCLEOTIDE SEQUENCE</scope>
    <source>
        <strain evidence="2">CHK154-13316</strain>
    </source>
</reference>
<dbReference type="Pfam" id="PF02254">
    <property type="entry name" value="TrkA_N"/>
    <property type="match status" value="1"/>
</dbReference>
<evidence type="ECO:0000313" key="2">
    <source>
        <dbReference type="EMBL" id="HJG12774.1"/>
    </source>
</evidence>
<dbReference type="Proteomes" id="UP000747074">
    <property type="component" value="Unassembled WGS sequence"/>
</dbReference>